<reference evidence="1" key="1">
    <citation type="submission" date="2018-01" db="EMBL/GenBank/DDBJ databases">
        <authorList>
            <person name="Regsiter A."/>
            <person name="William W."/>
        </authorList>
    </citation>
    <scope>NUCLEOTIDE SEQUENCE</scope>
    <source>
        <strain evidence="1">TRIP AH-1</strain>
    </source>
</reference>
<dbReference type="EMBL" id="OJIN01000072">
    <property type="protein sequence ID" value="SPD72982.1"/>
    <property type="molecule type" value="Genomic_DNA"/>
</dbReference>
<accession>A0A445MU95</accession>
<name>A0A445MU95_9BACT</name>
<dbReference type="AlphaFoldDB" id="A0A445MU95"/>
<organism evidence="1">
    <name type="scientific">uncultured Desulfobacterium sp</name>
    <dbReference type="NCBI Taxonomy" id="201089"/>
    <lineage>
        <taxon>Bacteria</taxon>
        <taxon>Pseudomonadati</taxon>
        <taxon>Thermodesulfobacteriota</taxon>
        <taxon>Desulfobacteria</taxon>
        <taxon>Desulfobacterales</taxon>
        <taxon>Desulfobacteriaceae</taxon>
        <taxon>Desulfobacterium</taxon>
        <taxon>environmental samples</taxon>
    </lineage>
</organism>
<sequence length="130" mass="14940">MANKDLTPVAKDIITTCTKCKLELRHVVVAQDRAGVVTKVRCYTCGTEHKYHPEKRHAETRKKTASIEKYTNLMEQHKDKDPRPYGMNEKYDIHDVIEHKVFGKGIVTKSNDQKIDVLFETGQRILACGR</sequence>
<proteinExistence type="predicted"/>
<protein>
    <submittedName>
        <fullName evidence="1">Uncharacterized protein</fullName>
    </submittedName>
</protein>
<evidence type="ECO:0000313" key="1">
    <source>
        <dbReference type="EMBL" id="SPD72982.1"/>
    </source>
</evidence>
<gene>
    <name evidence="1" type="ORF">PITCH_A1630004</name>
</gene>